<evidence type="ECO:0000256" key="5">
    <source>
        <dbReference type="ARBA" id="ARBA00023065"/>
    </source>
</evidence>
<evidence type="ECO:0000256" key="2">
    <source>
        <dbReference type="ARBA" id="ARBA00004184"/>
    </source>
</evidence>
<evidence type="ECO:0000256" key="6">
    <source>
        <dbReference type="ARBA" id="ARBA00023136"/>
    </source>
</evidence>
<evidence type="ECO:0000256" key="7">
    <source>
        <dbReference type="ARBA" id="ARBA00023196"/>
    </source>
</evidence>
<dbReference type="InterPro" id="IPR024037">
    <property type="entry name" value="Alt_ATP_synth_F1_esu"/>
</dbReference>
<dbReference type="Proteomes" id="UP001500279">
    <property type="component" value="Unassembled WGS sequence"/>
</dbReference>
<keyword evidence="7" id="KW-0066">ATP synthesis</keyword>
<evidence type="ECO:0000256" key="1">
    <source>
        <dbReference type="ARBA" id="ARBA00003543"/>
    </source>
</evidence>
<evidence type="ECO:0000313" key="9">
    <source>
        <dbReference type="EMBL" id="GAA0757413.1"/>
    </source>
</evidence>
<gene>
    <name evidence="9" type="ORF">GCM10009107_37020</name>
</gene>
<reference evidence="10" key="1">
    <citation type="journal article" date="2019" name="Int. J. Syst. Evol. Microbiol.">
        <title>The Global Catalogue of Microorganisms (GCM) 10K type strain sequencing project: providing services to taxonomists for standard genome sequencing and annotation.</title>
        <authorList>
            <consortium name="The Broad Institute Genomics Platform"/>
            <consortium name="The Broad Institute Genome Sequencing Center for Infectious Disease"/>
            <person name="Wu L."/>
            <person name="Ma J."/>
        </authorList>
    </citation>
    <scope>NUCLEOTIDE SEQUENCE [LARGE SCALE GENOMIC DNA]</scope>
    <source>
        <strain evidence="10">JCM 15503</strain>
    </source>
</reference>
<dbReference type="Pfam" id="PF02823">
    <property type="entry name" value="ATP-synt_DE_N"/>
    <property type="match status" value="1"/>
</dbReference>
<dbReference type="EMBL" id="BAAAEW010000023">
    <property type="protein sequence ID" value="GAA0757413.1"/>
    <property type="molecule type" value="Genomic_DNA"/>
</dbReference>
<dbReference type="InterPro" id="IPR001469">
    <property type="entry name" value="ATP_synth_F1_dsu/esu"/>
</dbReference>
<accession>A0ABP3VFA8</accession>
<dbReference type="NCBIfam" id="NF004871">
    <property type="entry name" value="PRK06228.1"/>
    <property type="match status" value="1"/>
</dbReference>
<keyword evidence="4" id="KW-0813">Transport</keyword>
<protein>
    <submittedName>
        <fullName evidence="9">F0F1 ATP synthase subunit epsilon</fullName>
    </submittedName>
</protein>
<comment type="subcellular location">
    <subcellularLocation>
        <location evidence="2">Endomembrane system</location>
        <topology evidence="2">Peripheral membrane protein</topology>
    </subcellularLocation>
</comment>
<keyword evidence="6" id="KW-0472">Membrane</keyword>
<dbReference type="Gene3D" id="2.60.15.10">
    <property type="entry name" value="F0F1 ATP synthase delta/epsilon subunit, N-terminal"/>
    <property type="match status" value="1"/>
</dbReference>
<dbReference type="InterPro" id="IPR020546">
    <property type="entry name" value="ATP_synth_F1_dsu/esu_N"/>
</dbReference>
<evidence type="ECO:0000256" key="3">
    <source>
        <dbReference type="ARBA" id="ARBA00005712"/>
    </source>
</evidence>
<organism evidence="9 10">
    <name type="scientific">Ideonella azotifigens</name>
    <dbReference type="NCBI Taxonomy" id="513160"/>
    <lineage>
        <taxon>Bacteria</taxon>
        <taxon>Pseudomonadati</taxon>
        <taxon>Pseudomonadota</taxon>
        <taxon>Betaproteobacteria</taxon>
        <taxon>Burkholderiales</taxon>
        <taxon>Sphaerotilaceae</taxon>
        <taxon>Ideonella</taxon>
    </lineage>
</organism>
<keyword evidence="5" id="KW-0406">Ion transport</keyword>
<comment type="caution">
    <text evidence="9">The sequence shown here is derived from an EMBL/GenBank/DDBJ whole genome shotgun (WGS) entry which is preliminary data.</text>
</comment>
<comment type="function">
    <text evidence="1">Produces ATP from ADP in the presence of a proton gradient across the membrane.</text>
</comment>
<evidence type="ECO:0000259" key="8">
    <source>
        <dbReference type="Pfam" id="PF02823"/>
    </source>
</evidence>
<comment type="similarity">
    <text evidence="3">Belongs to the ATPase epsilon chain family.</text>
</comment>
<dbReference type="NCBIfam" id="TIGR03166">
    <property type="entry name" value="alt_F1F0_F1_eps"/>
    <property type="match status" value="1"/>
</dbReference>
<keyword evidence="10" id="KW-1185">Reference proteome</keyword>
<feature type="domain" description="ATP synthase F1 complex delta/epsilon subunit N-terminal" evidence="8">
    <location>
        <begin position="1"/>
        <end position="81"/>
    </location>
</feature>
<sequence>MRLEVLLPSRVLLSRSGVTRIVAEMAQGSFGILPRRRDCVAALTPGILTFETPADGEVFVAVDEGVLLKAGPEVRVSVRRAMLGRDLGQLRAAVEREFRAQDEEALQLRTLMAKLETACLTRLSGLQGLARGR</sequence>
<evidence type="ECO:0000256" key="4">
    <source>
        <dbReference type="ARBA" id="ARBA00022448"/>
    </source>
</evidence>
<proteinExistence type="inferred from homology"/>
<evidence type="ECO:0000313" key="10">
    <source>
        <dbReference type="Proteomes" id="UP001500279"/>
    </source>
</evidence>
<dbReference type="InterPro" id="IPR036771">
    <property type="entry name" value="ATPsynth_dsu/esu_N"/>
</dbReference>
<name>A0ABP3VFA8_9BURK</name>
<dbReference type="CDD" id="cd12152">
    <property type="entry name" value="F1-ATPase_delta"/>
    <property type="match status" value="1"/>
</dbReference>
<keyword evidence="7" id="KW-0139">CF(1)</keyword>
<dbReference type="SUPFAM" id="SSF51344">
    <property type="entry name" value="Epsilon subunit of F1F0-ATP synthase N-terminal domain"/>
    <property type="match status" value="1"/>
</dbReference>